<evidence type="ECO:0000256" key="7">
    <source>
        <dbReference type="ARBA" id="ARBA00022902"/>
    </source>
</evidence>
<dbReference type="CDD" id="cd20956">
    <property type="entry name" value="IgI_4_Dscam"/>
    <property type="match status" value="1"/>
</dbReference>
<dbReference type="PROSITE" id="PS50835">
    <property type="entry name" value="IG_LIKE"/>
    <property type="match status" value="8"/>
</dbReference>
<dbReference type="SUPFAM" id="SSF49265">
    <property type="entry name" value="Fibronectin type III"/>
    <property type="match status" value="2"/>
</dbReference>
<keyword evidence="3 16" id="KW-0812">Transmembrane</keyword>
<evidence type="ECO:0000256" key="17">
    <source>
        <dbReference type="SAM" id="SignalP"/>
    </source>
</evidence>
<dbReference type="FunFam" id="2.60.40.10:FF:000333">
    <property type="entry name" value="Down syndrome cell adhesion molecule"/>
    <property type="match status" value="1"/>
</dbReference>
<dbReference type="SUPFAM" id="SSF48726">
    <property type="entry name" value="Immunoglobulin"/>
    <property type="match status" value="9"/>
</dbReference>
<dbReference type="InterPro" id="IPR056754">
    <property type="entry name" value="DSCAM/DSCAML_C"/>
</dbReference>
<feature type="signal peptide" evidence="17">
    <location>
        <begin position="1"/>
        <end position="24"/>
    </location>
</feature>
<feature type="region of interest" description="Disordered" evidence="15">
    <location>
        <begin position="1392"/>
        <end position="1418"/>
    </location>
</feature>
<evidence type="ECO:0000256" key="12">
    <source>
        <dbReference type="ARBA" id="ARBA00023180"/>
    </source>
</evidence>
<feature type="domain" description="Ig-like" evidence="18">
    <location>
        <begin position="704"/>
        <end position="798"/>
    </location>
</feature>
<keyword evidence="5" id="KW-0677">Repeat</keyword>
<feature type="domain" description="Fibronectin type-III" evidence="19">
    <location>
        <begin position="1103"/>
        <end position="1194"/>
    </location>
</feature>
<feature type="domain" description="Ig-like" evidence="18">
    <location>
        <begin position="420"/>
        <end position="513"/>
    </location>
</feature>
<keyword evidence="12" id="KW-0325">Glycoprotein</keyword>
<evidence type="ECO:0000259" key="19">
    <source>
        <dbReference type="PROSITE" id="PS50853"/>
    </source>
</evidence>
<dbReference type="Pfam" id="PF07679">
    <property type="entry name" value="I-set"/>
    <property type="match status" value="2"/>
</dbReference>
<dbReference type="GO" id="GO:0007417">
    <property type="term" value="P:central nervous system development"/>
    <property type="evidence" value="ECO:0007669"/>
    <property type="project" value="TreeGrafter"/>
</dbReference>
<dbReference type="Pfam" id="PF25059">
    <property type="entry name" value="FN3_DSCAM-DSCAML_C"/>
    <property type="match status" value="1"/>
</dbReference>
<evidence type="ECO:0000256" key="1">
    <source>
        <dbReference type="ARBA" id="ARBA00004251"/>
    </source>
</evidence>
<dbReference type="SMART" id="SM00408">
    <property type="entry name" value="IGc2"/>
    <property type="match status" value="8"/>
</dbReference>
<feature type="domain" description="Fibronectin type-III" evidence="19">
    <location>
        <begin position="904"/>
        <end position="998"/>
    </location>
</feature>
<keyword evidence="7" id="KW-0524">Neurogenesis</keyword>
<evidence type="ECO:0000256" key="14">
    <source>
        <dbReference type="ARBA" id="ARBA00034103"/>
    </source>
</evidence>
<dbReference type="Pfam" id="PF13927">
    <property type="entry name" value="Ig_3"/>
    <property type="match status" value="5"/>
</dbReference>
<dbReference type="InterPro" id="IPR036179">
    <property type="entry name" value="Ig-like_dom_sf"/>
</dbReference>
<dbReference type="InterPro" id="IPR013098">
    <property type="entry name" value="Ig_I-set"/>
</dbReference>
<dbReference type="InterPro" id="IPR013783">
    <property type="entry name" value="Ig-like_fold"/>
</dbReference>
<dbReference type="FunFam" id="2.60.40.10:FF:000017">
    <property type="entry name" value="Down syndrome cell adhesion molecule b"/>
    <property type="match status" value="1"/>
</dbReference>
<dbReference type="GO" id="GO:0070593">
    <property type="term" value="P:dendrite self-avoidance"/>
    <property type="evidence" value="ECO:0007669"/>
    <property type="project" value="TreeGrafter"/>
</dbReference>
<dbReference type="GO" id="GO:0030424">
    <property type="term" value="C:axon"/>
    <property type="evidence" value="ECO:0007669"/>
    <property type="project" value="TreeGrafter"/>
</dbReference>
<dbReference type="Pfam" id="PF00041">
    <property type="entry name" value="fn3"/>
    <property type="match status" value="3"/>
</dbReference>
<dbReference type="FunFam" id="2.60.40.10:FF:000719">
    <property type="entry name" value="nephrin isoform X1"/>
    <property type="match status" value="1"/>
</dbReference>
<dbReference type="InterPro" id="IPR003961">
    <property type="entry name" value="FN3_dom"/>
</dbReference>
<evidence type="ECO:0000256" key="13">
    <source>
        <dbReference type="ARBA" id="ARBA00023319"/>
    </source>
</evidence>
<keyword evidence="9" id="KW-0770">Synapse</keyword>
<feature type="domain" description="Ig-like" evidence="18">
    <location>
        <begin position="142"/>
        <end position="222"/>
    </location>
</feature>
<evidence type="ECO:0000256" key="5">
    <source>
        <dbReference type="ARBA" id="ARBA00022737"/>
    </source>
</evidence>
<feature type="domain" description="Fibronectin type-III" evidence="19">
    <location>
        <begin position="1195"/>
        <end position="1297"/>
    </location>
</feature>
<evidence type="ECO:0000256" key="10">
    <source>
        <dbReference type="ARBA" id="ARBA00023136"/>
    </source>
</evidence>
<feature type="transmembrane region" description="Helical" evidence="16">
    <location>
        <begin position="1314"/>
        <end position="1337"/>
    </location>
</feature>
<feature type="domain" description="Ig-like" evidence="18">
    <location>
        <begin position="517"/>
        <end position="601"/>
    </location>
</feature>
<dbReference type="GO" id="GO:0007411">
    <property type="term" value="P:axon guidance"/>
    <property type="evidence" value="ECO:0007669"/>
    <property type="project" value="TreeGrafter"/>
</dbReference>
<keyword evidence="11" id="KW-1015">Disulfide bond</keyword>
<evidence type="ECO:0000256" key="6">
    <source>
        <dbReference type="ARBA" id="ARBA00022889"/>
    </source>
</evidence>
<name>A0A509ZX46_OLIMR</name>
<dbReference type="GO" id="GO:0045202">
    <property type="term" value="C:synapse"/>
    <property type="evidence" value="ECO:0007669"/>
    <property type="project" value="UniProtKB-SubCell"/>
</dbReference>
<dbReference type="FunFam" id="2.60.40.10:FF:000324">
    <property type="entry name" value="Down syndrome cell adhesion molecule, isoform D"/>
    <property type="match status" value="1"/>
</dbReference>
<dbReference type="FunFam" id="2.60.40.10:FF:000120">
    <property type="entry name" value="Down syndrome cell adhesion molecule like 1"/>
    <property type="match status" value="1"/>
</dbReference>
<dbReference type="PROSITE" id="PS50853">
    <property type="entry name" value="FN3"/>
    <property type="match status" value="4"/>
</dbReference>
<feature type="compositionally biased region" description="Basic and acidic residues" evidence="15">
    <location>
        <begin position="1458"/>
        <end position="1487"/>
    </location>
</feature>
<proteinExistence type="evidence at transcript level"/>
<dbReference type="EMBL" id="KX555552">
    <property type="protein sequence ID" value="ASU04343.1"/>
    <property type="molecule type" value="mRNA"/>
</dbReference>
<dbReference type="PANTHER" id="PTHR10075">
    <property type="entry name" value="BASIGIN RELATED"/>
    <property type="match status" value="1"/>
</dbReference>
<dbReference type="GO" id="GO:0005886">
    <property type="term" value="C:plasma membrane"/>
    <property type="evidence" value="ECO:0007669"/>
    <property type="project" value="UniProtKB-SubCell"/>
</dbReference>
<comment type="subcellular location">
    <subcellularLocation>
        <location evidence="1">Cell membrane</location>
        <topology evidence="1">Single-pass type I membrane protein</topology>
    </subcellularLocation>
    <subcellularLocation>
        <location evidence="14">Synapse</location>
    </subcellularLocation>
</comment>
<keyword evidence="4 17" id="KW-0732">Signal</keyword>
<evidence type="ECO:0000256" key="2">
    <source>
        <dbReference type="ARBA" id="ARBA00022475"/>
    </source>
</evidence>
<evidence type="ECO:0000256" key="4">
    <source>
        <dbReference type="ARBA" id="ARBA00022729"/>
    </source>
</evidence>
<feature type="region of interest" description="Disordered" evidence="15">
    <location>
        <begin position="1344"/>
        <end position="1363"/>
    </location>
</feature>
<dbReference type="FunFam" id="2.60.40.10:FF:000032">
    <property type="entry name" value="palladin isoform X1"/>
    <property type="match status" value="1"/>
</dbReference>
<organism evidence="20">
    <name type="scientific">Olivierus martensii</name>
    <name type="common">Manchurian scorpion</name>
    <name type="synonym">Mesobuthus martensii</name>
    <dbReference type="NCBI Taxonomy" id="34649"/>
    <lineage>
        <taxon>Eukaryota</taxon>
        <taxon>Metazoa</taxon>
        <taxon>Ecdysozoa</taxon>
        <taxon>Arthropoda</taxon>
        <taxon>Chelicerata</taxon>
        <taxon>Arachnida</taxon>
        <taxon>Scorpiones</taxon>
        <taxon>Buthida</taxon>
        <taxon>Buthoidea</taxon>
        <taxon>Buthidae</taxon>
        <taxon>Olivierus</taxon>
    </lineage>
</organism>
<dbReference type="SMART" id="SM00060">
    <property type="entry name" value="FN3"/>
    <property type="match status" value="4"/>
</dbReference>
<feature type="domain" description="Ig-like" evidence="18">
    <location>
        <begin position="329"/>
        <end position="416"/>
    </location>
</feature>
<feature type="domain" description="Ig-like" evidence="18">
    <location>
        <begin position="608"/>
        <end position="701"/>
    </location>
</feature>
<keyword evidence="2" id="KW-1003">Cell membrane</keyword>
<evidence type="ECO:0000313" key="20">
    <source>
        <dbReference type="EMBL" id="ASU04343.1"/>
    </source>
</evidence>
<dbReference type="FunFam" id="2.60.40.10:FF:000104">
    <property type="entry name" value="Down syndrome cell adhesion molecule b"/>
    <property type="match status" value="1"/>
</dbReference>
<dbReference type="CDD" id="cd00063">
    <property type="entry name" value="FN3"/>
    <property type="match status" value="4"/>
</dbReference>
<dbReference type="InterPro" id="IPR003599">
    <property type="entry name" value="Ig_sub"/>
</dbReference>
<dbReference type="Gene3D" id="2.60.40.10">
    <property type="entry name" value="Immunoglobulins"/>
    <property type="match status" value="13"/>
</dbReference>
<dbReference type="SMART" id="SM00409">
    <property type="entry name" value="IG"/>
    <property type="match status" value="9"/>
</dbReference>
<feature type="chain" id="PRO_5022135209" evidence="17">
    <location>
        <begin position="25"/>
        <end position="1562"/>
    </location>
</feature>
<feature type="domain" description="Ig-like" evidence="18">
    <location>
        <begin position="236"/>
        <end position="324"/>
    </location>
</feature>
<protein>
    <submittedName>
        <fullName evidence="20">Dscam1</fullName>
    </submittedName>
</protein>
<feature type="region of interest" description="Disordered" evidence="15">
    <location>
        <begin position="1453"/>
        <end position="1513"/>
    </location>
</feature>
<keyword evidence="13" id="KW-0393">Immunoglobulin domain</keyword>
<dbReference type="GO" id="GO:0098632">
    <property type="term" value="F:cell-cell adhesion mediator activity"/>
    <property type="evidence" value="ECO:0007669"/>
    <property type="project" value="TreeGrafter"/>
</dbReference>
<feature type="compositionally biased region" description="Low complexity" evidence="15">
    <location>
        <begin position="1392"/>
        <end position="1407"/>
    </location>
</feature>
<evidence type="ECO:0000256" key="15">
    <source>
        <dbReference type="SAM" id="MobiDB-lite"/>
    </source>
</evidence>
<evidence type="ECO:0000256" key="9">
    <source>
        <dbReference type="ARBA" id="ARBA00023018"/>
    </source>
</evidence>
<evidence type="ECO:0000259" key="18">
    <source>
        <dbReference type="PROSITE" id="PS50835"/>
    </source>
</evidence>
<keyword evidence="6" id="KW-0130">Cell adhesion</keyword>
<feature type="domain" description="Fibronectin type-III" evidence="19">
    <location>
        <begin position="1003"/>
        <end position="1101"/>
    </location>
</feature>
<reference evidence="20" key="1">
    <citation type="submission" date="2016-07" db="EMBL/GenBank/DDBJ databases">
        <title>Cloning of Dscam genes from the insect species.</title>
        <authorList>
            <person name="Cao G."/>
            <person name="Jin Y."/>
        </authorList>
    </citation>
    <scope>NUCLEOTIDE SEQUENCE</scope>
</reference>
<feature type="domain" description="Ig-like" evidence="18">
    <location>
        <begin position="28"/>
        <end position="121"/>
    </location>
</feature>
<evidence type="ECO:0000256" key="16">
    <source>
        <dbReference type="SAM" id="Phobius"/>
    </source>
</evidence>
<evidence type="ECO:0000256" key="8">
    <source>
        <dbReference type="ARBA" id="ARBA00022989"/>
    </source>
</evidence>
<dbReference type="InterPro" id="IPR007110">
    <property type="entry name" value="Ig-like_dom"/>
</dbReference>
<keyword evidence="10 16" id="KW-0472">Membrane</keyword>
<keyword evidence="8 16" id="KW-1133">Transmembrane helix</keyword>
<dbReference type="InterPro" id="IPR003598">
    <property type="entry name" value="Ig_sub2"/>
</dbReference>
<sequence length="1562" mass="175262">MSLLNITFLLYVIITVYKLDVCYSYQGPKFVREPPNRVVFLNTTGTIINCLVKGNPMPTITWIKRDDSLISDLPGLRHVKPEGSLVFPPFQAEDYRQDVHDAVYRCLATSSVGKIVSREVQVRGVVLQDYQAHVYDEFVIRGNTAVLKCQVPAFVKEFMVVSSWTREDGLIILPRPNPDTKHLMIHDGELHIRNADRADSLKKYECNIRNILSGENKKSSTTGQLIVTDPTGSIQPRITNGRLTVETFEERAVELPCAAQGYPVPSYRWYKNENSQLIPVHLGERMFQIDGTLFISRTMQQDTGKYVCVVSNNVGEERAETVLSIKGNLSVWLHPDHLTVEAGRSVTFNCSIAGYPINSVIWLKDQRHLLPNTRIRLISNRLLHITSVQRSDQGMYQCFAYNEWQSAQGTAQLTLSEDAPDFSFTFTKKILAPGGKLALRCIAIGNPLPRVTWTLDNKPIPENHRVQYGDFVSISGEVVSFVNISSVMREDGGIYQCKAQNDAGYIVHAERIDIVGPPYIRPMGNITVVAKESLMYRCPVSGYPIPTVIWKKGKELPLNERQQVFSNGSLILNDIARETDEGTYTCMASNKKGEETRADLIIRVTKKPVINSFSFPTVLAEGMRVIATCNVLTGDPPITIRWLKDDFPLNRESLNVEESSLRDFGSSLVFNSVGRSHNGNYTCVASNEAGTTNYTAAMVVNVPPRWKIEPSDMSVVVGDLVIFDCQAEGYPPPLIRWKKALGETSKRNFKSIISNYHIQTLENGSLSINNVEIKDSGQYLCEITNGFGPELSTVVRLSVHVAAHFKTNFLVQRVPKGSVLTIHADAFGERPINIKWSKDKVYIKSSMDTRYIIKENISEEGLQSVLTVSRADRKDSGLFSSVASNAYGKDELNIQVLVEEPPDPPIDLRATDVNSRSAILRWNVAYTGNSPIEKFFVEWKLVSEPWASSTEQEVSGSNMTMLINNLHPITSYHLRVYALNALGKSSPSDVLTLTTDEEVPSSPPTNLEATPLNSHSIRVSWKPPPSHSTHGNIRGYYIGYKVFNSAEQYLYKTLEVYQESSIHYTLLHLRKATKYSIIVQAFNSKGTGPHSKEIIVKTFENDPPSTPILRVSSSASSLVVLSWEMKHDNPITGYTILYKQENGQWEEIDVPGDKLSYTLQNLQCGSRYQFYIFAYNEIGKSDHSDIISVTTLGRAPVSPDKNRLLYVNTTSVLVKLNAWDNGGCPISSFTIQYKQHDQREWTLVSNSILPVENNFLLPGLQPATRYNLLMSAHNEAGTTEAEFVFGTLTLTGATLSPALNEGNEGTSFYKNLSIIIPIVCAIVVLLVITVVVLIACVKKSRNSEYGTTSQESDRRADPKGDSISMASVGKKLYETPREPLYYPSPYATTRISMYSGDSESSSGQTNSLQRHVGNRPEHTYDVPFPPKQFCNQTRCSSVSHDYQTVFADGGQYLTASDNRQDPTKSHRINHEDRHERYQTHRITEQTRRHNSMNNSRDTYTDSGSEDDSNSEEMAKRHFTANATENHEMSEAECDRDYHCNLKKGKNLSQFSFVKLRFDTVHN</sequence>
<feature type="compositionally biased region" description="Basic and acidic residues" evidence="15">
    <location>
        <begin position="1351"/>
        <end position="1360"/>
    </location>
</feature>
<dbReference type="GO" id="GO:0007156">
    <property type="term" value="P:homophilic cell adhesion via plasma membrane adhesion molecules"/>
    <property type="evidence" value="ECO:0007669"/>
    <property type="project" value="TreeGrafter"/>
</dbReference>
<evidence type="ECO:0000256" key="3">
    <source>
        <dbReference type="ARBA" id="ARBA00022692"/>
    </source>
</evidence>
<accession>A0A509ZX46</accession>
<dbReference type="InterPro" id="IPR036116">
    <property type="entry name" value="FN3_sf"/>
</dbReference>
<evidence type="ECO:0000256" key="11">
    <source>
        <dbReference type="ARBA" id="ARBA00023157"/>
    </source>
</evidence>
<dbReference type="PANTHER" id="PTHR10075:SF100">
    <property type="entry name" value="FASCICLIN-2"/>
    <property type="match status" value="1"/>
</dbReference>